<dbReference type="EMBL" id="UINC01028702">
    <property type="protein sequence ID" value="SVB10159.1"/>
    <property type="molecule type" value="Genomic_DNA"/>
</dbReference>
<protein>
    <submittedName>
        <fullName evidence="1">Uncharacterized protein</fullName>
    </submittedName>
</protein>
<gene>
    <name evidence="1" type="ORF">METZ01_LOCUS163013</name>
</gene>
<accession>A0A382B904</accession>
<name>A0A382B904_9ZZZZ</name>
<feature type="non-terminal residue" evidence="1">
    <location>
        <position position="1"/>
    </location>
</feature>
<proteinExistence type="predicted"/>
<dbReference type="AlphaFoldDB" id="A0A382B904"/>
<organism evidence="1">
    <name type="scientific">marine metagenome</name>
    <dbReference type="NCBI Taxonomy" id="408172"/>
    <lineage>
        <taxon>unclassified sequences</taxon>
        <taxon>metagenomes</taxon>
        <taxon>ecological metagenomes</taxon>
    </lineage>
</organism>
<evidence type="ECO:0000313" key="1">
    <source>
        <dbReference type="EMBL" id="SVB10159.1"/>
    </source>
</evidence>
<sequence length="35" mass="3869">GEGEMVRSETALAFYFVEGNLSLVDTGRNYAVIIF</sequence>
<reference evidence="1" key="1">
    <citation type="submission" date="2018-05" db="EMBL/GenBank/DDBJ databases">
        <authorList>
            <person name="Lanie J.A."/>
            <person name="Ng W.-L."/>
            <person name="Kazmierczak K.M."/>
            <person name="Andrzejewski T.M."/>
            <person name="Davidsen T.M."/>
            <person name="Wayne K.J."/>
            <person name="Tettelin H."/>
            <person name="Glass J.I."/>
            <person name="Rusch D."/>
            <person name="Podicherti R."/>
            <person name="Tsui H.-C.T."/>
            <person name="Winkler M.E."/>
        </authorList>
    </citation>
    <scope>NUCLEOTIDE SEQUENCE</scope>
</reference>